<evidence type="ECO:0000313" key="7">
    <source>
        <dbReference type="EMBL" id="CUA99545.1"/>
    </source>
</evidence>
<evidence type="ECO:0000256" key="5">
    <source>
        <dbReference type="SAM" id="MobiDB-lite"/>
    </source>
</evidence>
<feature type="domain" description="RecX second three-helical" evidence="6">
    <location>
        <begin position="109"/>
        <end position="149"/>
    </location>
</feature>
<feature type="region of interest" description="Disordered" evidence="5">
    <location>
        <begin position="166"/>
        <end position="192"/>
    </location>
</feature>
<name>A0A0K6I8V6_9HYPH</name>
<organism evidence="7 8">
    <name type="scientific">Pannonibacter indicus</name>
    <dbReference type="NCBI Taxonomy" id="466044"/>
    <lineage>
        <taxon>Bacteria</taxon>
        <taxon>Pseudomonadati</taxon>
        <taxon>Pseudomonadota</taxon>
        <taxon>Alphaproteobacteria</taxon>
        <taxon>Hyphomicrobiales</taxon>
        <taxon>Stappiaceae</taxon>
        <taxon>Pannonibacter</taxon>
    </lineage>
</organism>
<evidence type="ECO:0000256" key="3">
    <source>
        <dbReference type="ARBA" id="ARBA00018111"/>
    </source>
</evidence>
<evidence type="ECO:0000259" key="6">
    <source>
        <dbReference type="Pfam" id="PF02631"/>
    </source>
</evidence>
<evidence type="ECO:0000313" key="8">
    <source>
        <dbReference type="Proteomes" id="UP000183900"/>
    </source>
</evidence>
<dbReference type="AlphaFoldDB" id="A0A0K6I8V6"/>
<evidence type="ECO:0000256" key="1">
    <source>
        <dbReference type="ARBA" id="ARBA00004496"/>
    </source>
</evidence>
<keyword evidence="8" id="KW-1185">Reference proteome</keyword>
<proteinExistence type="inferred from homology"/>
<evidence type="ECO:0000256" key="4">
    <source>
        <dbReference type="ARBA" id="ARBA00022490"/>
    </source>
</evidence>
<evidence type="ECO:0000256" key="2">
    <source>
        <dbReference type="ARBA" id="ARBA00009695"/>
    </source>
</evidence>
<accession>A0A0K6I8V6</accession>
<dbReference type="EMBL" id="CYHE01000013">
    <property type="protein sequence ID" value="CUA99545.1"/>
    <property type="molecule type" value="Genomic_DNA"/>
</dbReference>
<feature type="compositionally biased region" description="Basic and acidic residues" evidence="5">
    <location>
        <begin position="175"/>
        <end position="192"/>
    </location>
</feature>
<protein>
    <recommendedName>
        <fullName evidence="3">Regulatory protein RecX</fullName>
    </recommendedName>
</protein>
<reference evidence="8" key="1">
    <citation type="submission" date="2015-08" db="EMBL/GenBank/DDBJ databases">
        <authorList>
            <person name="Varghese N."/>
        </authorList>
    </citation>
    <scope>NUCLEOTIDE SEQUENCE [LARGE SCALE GENOMIC DNA]</scope>
    <source>
        <strain evidence="8">DSM 23407</strain>
    </source>
</reference>
<dbReference type="GO" id="GO:0005737">
    <property type="term" value="C:cytoplasm"/>
    <property type="evidence" value="ECO:0007669"/>
    <property type="project" value="UniProtKB-SubCell"/>
</dbReference>
<dbReference type="InterPro" id="IPR053924">
    <property type="entry name" value="RecX_HTH_2nd"/>
</dbReference>
<keyword evidence="4" id="KW-0963">Cytoplasm</keyword>
<gene>
    <name evidence="7" type="ORF">Ga0061067_11367</name>
</gene>
<dbReference type="OrthoDB" id="5507982at2"/>
<dbReference type="RefSeq" id="WP_055456715.1">
    <property type="nucleotide sequence ID" value="NZ_CYHE01000013.1"/>
</dbReference>
<sequence>MADDGAQDHPASARTDGRSDESLASARPLSTRSAGGKAQRRAPRIPTQERLTRQALAYLERYATSLANLRLVLERKVSRAARHHGTDASVYVPMIEAVLDKCSRSGLVNDRSFAETKLAILRRKGASTRKIAAQLGAKGVTRQMIDAVLDQDETSDVSAARRFAQRRRLGPWRKGHQDESPETRRGKDRKDMAAMCRAGHSISAARAALQGVEGMEE</sequence>
<feature type="region of interest" description="Disordered" evidence="5">
    <location>
        <begin position="1"/>
        <end position="48"/>
    </location>
</feature>
<comment type="similarity">
    <text evidence="2">Belongs to the RecX family.</text>
</comment>
<dbReference type="Pfam" id="PF02631">
    <property type="entry name" value="RecX_HTH2"/>
    <property type="match status" value="1"/>
</dbReference>
<dbReference type="Proteomes" id="UP000183900">
    <property type="component" value="Unassembled WGS sequence"/>
</dbReference>
<comment type="subcellular location">
    <subcellularLocation>
        <location evidence="1">Cytoplasm</location>
    </subcellularLocation>
</comment>